<accession>A0ABU1ILM3</accession>
<gene>
    <name evidence="2" type="ORF">JOE21_001673</name>
</gene>
<dbReference type="RefSeq" id="WP_309864994.1">
    <property type="nucleotide sequence ID" value="NZ_JAVDQG010000003.1"/>
</dbReference>
<comment type="caution">
    <text evidence="2">The sequence shown here is derived from an EMBL/GenBank/DDBJ whole genome shotgun (WGS) entry which is preliminary data.</text>
</comment>
<feature type="domain" description="Glycosyltransferase 2-like" evidence="1">
    <location>
        <begin position="12"/>
        <end position="120"/>
    </location>
</feature>
<sequence>MSKKKWSDGVSIITCTKRPQCVHNLFNNYKRQIAIDKELIIILNHDGMDINQYINLAKCYRNVRVYQLPGTTSLGRCLNFGVTKARFKYVAKFDDDDYYSPYYLREGLRAFRSTNADIVGKRTMFMYLKEKKLLLIRRPGNENKYSNRVVSATILAKKDIFKTVKFPDRSIGEGPEFLNDCSEKGFKIYSTSRYNFVANRRKDHKSHTWQITYDVLLKQHCKIVSHTNQYQVLARMPF</sequence>
<organism evidence="2 3">
    <name type="scientific">Desmospora profundinema</name>
    <dbReference type="NCBI Taxonomy" id="1571184"/>
    <lineage>
        <taxon>Bacteria</taxon>
        <taxon>Bacillati</taxon>
        <taxon>Bacillota</taxon>
        <taxon>Bacilli</taxon>
        <taxon>Bacillales</taxon>
        <taxon>Thermoactinomycetaceae</taxon>
        <taxon>Desmospora</taxon>
    </lineage>
</organism>
<keyword evidence="3" id="KW-1185">Reference proteome</keyword>
<dbReference type="SUPFAM" id="SSF53448">
    <property type="entry name" value="Nucleotide-diphospho-sugar transferases"/>
    <property type="match status" value="1"/>
</dbReference>
<dbReference type="Proteomes" id="UP001185012">
    <property type="component" value="Unassembled WGS sequence"/>
</dbReference>
<dbReference type="InterPro" id="IPR029044">
    <property type="entry name" value="Nucleotide-diphossugar_trans"/>
</dbReference>
<dbReference type="InterPro" id="IPR001173">
    <property type="entry name" value="Glyco_trans_2-like"/>
</dbReference>
<dbReference type="Gene3D" id="3.90.550.10">
    <property type="entry name" value="Spore Coat Polysaccharide Biosynthesis Protein SpsA, Chain A"/>
    <property type="match status" value="1"/>
</dbReference>
<evidence type="ECO:0000313" key="2">
    <source>
        <dbReference type="EMBL" id="MDR6225675.1"/>
    </source>
</evidence>
<dbReference type="EMBL" id="JAVDQG010000003">
    <property type="protein sequence ID" value="MDR6225675.1"/>
    <property type="molecule type" value="Genomic_DNA"/>
</dbReference>
<evidence type="ECO:0000313" key="3">
    <source>
        <dbReference type="Proteomes" id="UP001185012"/>
    </source>
</evidence>
<proteinExistence type="predicted"/>
<evidence type="ECO:0000259" key="1">
    <source>
        <dbReference type="Pfam" id="PF00535"/>
    </source>
</evidence>
<dbReference type="Pfam" id="PF00535">
    <property type="entry name" value="Glycos_transf_2"/>
    <property type="match status" value="1"/>
</dbReference>
<protein>
    <submittedName>
        <fullName evidence="2">Glycosyltransferase involved in cell wall biosynthesis</fullName>
    </submittedName>
</protein>
<reference evidence="2 3" key="1">
    <citation type="submission" date="2023-07" db="EMBL/GenBank/DDBJ databases">
        <title>Genomic Encyclopedia of Type Strains, Phase IV (KMG-IV): sequencing the most valuable type-strain genomes for metagenomic binning, comparative biology and taxonomic classification.</title>
        <authorList>
            <person name="Goeker M."/>
        </authorList>
    </citation>
    <scope>NUCLEOTIDE SEQUENCE [LARGE SCALE GENOMIC DNA]</scope>
    <source>
        <strain evidence="2 3">DSM 45903</strain>
    </source>
</reference>
<name>A0ABU1ILM3_9BACL</name>